<name>A0A9P0A138_BEMTA</name>
<dbReference type="Proteomes" id="UP001152759">
    <property type="component" value="Chromosome 1"/>
</dbReference>
<evidence type="ECO:0000313" key="2">
    <source>
        <dbReference type="EMBL" id="CAH0382092.1"/>
    </source>
</evidence>
<evidence type="ECO:0000256" key="1">
    <source>
        <dbReference type="SAM" id="MobiDB-lite"/>
    </source>
</evidence>
<dbReference type="AlphaFoldDB" id="A0A9P0A138"/>
<sequence length="119" mass="12829">MRDVENSTRSHRGFGYYSKEMGKYVKLLSKSLGTFLGSLQRESPRRSDDSSDASDVESAGSQSKLTVRDSLGAAPGGNSLLSKINKGFNYTSGISKYLSSMPAALSGAVMEIGRRVLRI</sequence>
<proteinExistence type="predicted"/>
<reference evidence="2" key="1">
    <citation type="submission" date="2021-12" db="EMBL/GenBank/DDBJ databases">
        <authorList>
            <person name="King R."/>
        </authorList>
    </citation>
    <scope>NUCLEOTIDE SEQUENCE</scope>
</reference>
<feature type="region of interest" description="Disordered" evidence="1">
    <location>
        <begin position="38"/>
        <end position="78"/>
    </location>
</feature>
<gene>
    <name evidence="2" type="ORF">BEMITA_LOCUS1677</name>
</gene>
<organism evidence="2 3">
    <name type="scientific">Bemisia tabaci</name>
    <name type="common">Sweetpotato whitefly</name>
    <name type="synonym">Aleurodes tabaci</name>
    <dbReference type="NCBI Taxonomy" id="7038"/>
    <lineage>
        <taxon>Eukaryota</taxon>
        <taxon>Metazoa</taxon>
        <taxon>Ecdysozoa</taxon>
        <taxon>Arthropoda</taxon>
        <taxon>Hexapoda</taxon>
        <taxon>Insecta</taxon>
        <taxon>Pterygota</taxon>
        <taxon>Neoptera</taxon>
        <taxon>Paraneoptera</taxon>
        <taxon>Hemiptera</taxon>
        <taxon>Sternorrhyncha</taxon>
        <taxon>Aleyrodoidea</taxon>
        <taxon>Aleyrodidae</taxon>
        <taxon>Aleyrodinae</taxon>
        <taxon>Bemisia</taxon>
    </lineage>
</organism>
<dbReference type="EMBL" id="OU963862">
    <property type="protein sequence ID" value="CAH0382092.1"/>
    <property type="molecule type" value="Genomic_DNA"/>
</dbReference>
<protein>
    <submittedName>
        <fullName evidence="2">Uncharacterized protein</fullName>
    </submittedName>
</protein>
<keyword evidence="3" id="KW-1185">Reference proteome</keyword>
<accession>A0A9P0A138</accession>
<evidence type="ECO:0000313" key="3">
    <source>
        <dbReference type="Proteomes" id="UP001152759"/>
    </source>
</evidence>